<evidence type="ECO:0000313" key="6">
    <source>
        <dbReference type="Proteomes" id="UP001282474"/>
    </source>
</evidence>
<evidence type="ECO:0000313" key="5">
    <source>
        <dbReference type="EMBL" id="MDX3040824.1"/>
    </source>
</evidence>
<accession>A0ABU4MTS8</accession>
<dbReference type="Gene3D" id="2.40.37.10">
    <property type="entry name" value="Lyase, Ornithine Decarboxylase, Chain A, domain 1"/>
    <property type="match status" value="1"/>
</dbReference>
<dbReference type="SUPFAM" id="SSF51419">
    <property type="entry name" value="PLP-binding barrel"/>
    <property type="match status" value="1"/>
</dbReference>
<dbReference type="Gene3D" id="3.20.20.10">
    <property type="entry name" value="Alanine racemase"/>
    <property type="match status" value="1"/>
</dbReference>
<feature type="domain" description="Orn/DAP/Arg decarboxylase 2 N-terminal" evidence="4">
    <location>
        <begin position="44"/>
        <end position="266"/>
    </location>
</feature>
<sequence>MSDDPLYLEPRLAPPTAALLESAPLLHTLVDALGSPLNIVLPDRITDNLRQFRSVFDRHRLGGQIYFAHKANRSSSLVRRLTTTDASLDAASLRELQHALGSGFAGDRIMATGPKDPDFLWLTARTGAVLNVDGPEELRQAADLVRTHELPPLRVLLRLSGFEAAGARRLSRRSRFGTSVKSLHLLLDILERHRQVLDPIGVGYHLDTTSLDEKAAALDGCLRAMEELRIRGFQPRAIDVGGGFGIDYLAHAAQWERYTTELTAAVMGSRPPLTWGGHGYGLRAENGTLRGALSLYPAHRPVAGAAYLDALLSYPSPSLGRPLGVLLLESLYDLCVEPGRALVDQCGLTLGRVLEVRPMDTGPYLVRLAMNAGDVGLEDHGVLLDPLVLSRDPTDSGDAPTGSGGTPSGSGDDTAGAVAVHLMGNLCLEADLITRRTVFLPRLPRPGDLLAFVNTAGYCMDFGATHAQQQPVARKVAVHRQGGRWRWCLDEEYWPLDRTGGPQG</sequence>
<proteinExistence type="predicted"/>
<dbReference type="InterPro" id="IPR022657">
    <property type="entry name" value="De-COase2_CS"/>
</dbReference>
<dbReference type="InterPro" id="IPR022644">
    <property type="entry name" value="De-COase2_N"/>
</dbReference>
<dbReference type="PANTHER" id="PTHR43727:SF2">
    <property type="entry name" value="GROUP IV DECARBOXYLASE"/>
    <property type="match status" value="1"/>
</dbReference>
<dbReference type="Pfam" id="PF02784">
    <property type="entry name" value="Orn_Arg_deC_N"/>
    <property type="match status" value="1"/>
</dbReference>
<dbReference type="EMBL" id="JARAWJ010000022">
    <property type="protein sequence ID" value="MDX3040824.1"/>
    <property type="molecule type" value="Genomic_DNA"/>
</dbReference>
<dbReference type="InterPro" id="IPR029066">
    <property type="entry name" value="PLP-binding_barrel"/>
</dbReference>
<feature type="region of interest" description="Disordered" evidence="3">
    <location>
        <begin position="393"/>
        <end position="413"/>
    </location>
</feature>
<dbReference type="PRINTS" id="PR01179">
    <property type="entry name" value="ODADCRBXLASE"/>
</dbReference>
<comment type="cofactor">
    <cofactor evidence="1">
        <name>pyridoxal 5'-phosphate</name>
        <dbReference type="ChEBI" id="CHEBI:597326"/>
    </cofactor>
</comment>
<protein>
    <submittedName>
        <fullName evidence="5">Y4yA family PLP-dependent enzyme</fullName>
    </submittedName>
</protein>
<keyword evidence="6" id="KW-1185">Reference proteome</keyword>
<dbReference type="Proteomes" id="UP001282474">
    <property type="component" value="Unassembled WGS sequence"/>
</dbReference>
<dbReference type="InterPro" id="IPR000183">
    <property type="entry name" value="Orn/DAP/Arg_de-COase"/>
</dbReference>
<comment type="caution">
    <text evidence="5">The sequence shown here is derived from an EMBL/GenBank/DDBJ whole genome shotgun (WGS) entry which is preliminary data.</text>
</comment>
<evidence type="ECO:0000256" key="2">
    <source>
        <dbReference type="ARBA" id="ARBA00022898"/>
    </source>
</evidence>
<dbReference type="PROSITE" id="PS00879">
    <property type="entry name" value="ODR_DC_2_2"/>
    <property type="match status" value="1"/>
</dbReference>
<gene>
    <name evidence="5" type="ORF">PV383_27100</name>
</gene>
<dbReference type="SUPFAM" id="SSF50621">
    <property type="entry name" value="Alanine racemase C-terminal domain-like"/>
    <property type="match status" value="1"/>
</dbReference>
<name>A0ABU4MTS8_9ACTN</name>
<evidence type="ECO:0000256" key="3">
    <source>
        <dbReference type="SAM" id="MobiDB-lite"/>
    </source>
</evidence>
<evidence type="ECO:0000256" key="1">
    <source>
        <dbReference type="ARBA" id="ARBA00001933"/>
    </source>
</evidence>
<evidence type="ECO:0000259" key="4">
    <source>
        <dbReference type="Pfam" id="PF02784"/>
    </source>
</evidence>
<reference evidence="5 6" key="1">
    <citation type="journal article" date="2023" name="Microb. Genom.">
        <title>Mesoterricola silvestris gen. nov., sp. nov., Mesoterricola sediminis sp. nov., Geothrix oryzae sp. nov., Geothrix edaphica sp. nov., Geothrix rubra sp. nov., and Geothrix limicola sp. nov., six novel members of Acidobacteriota isolated from soils.</title>
        <authorList>
            <person name="Weisberg A.J."/>
            <person name="Pearce E."/>
            <person name="Kramer C.G."/>
            <person name="Chang J.H."/>
            <person name="Clarke C.R."/>
        </authorList>
    </citation>
    <scope>NUCLEOTIDE SEQUENCE [LARGE SCALE GENOMIC DNA]</scope>
    <source>
        <strain evidence="5 6">NE20-4-1</strain>
    </source>
</reference>
<dbReference type="PANTHER" id="PTHR43727">
    <property type="entry name" value="DIAMINOPIMELATE DECARBOXYLASE"/>
    <property type="match status" value="1"/>
</dbReference>
<organism evidence="5 6">
    <name type="scientific">Streptomyces caniscabiei</name>
    <dbReference type="NCBI Taxonomy" id="2746961"/>
    <lineage>
        <taxon>Bacteria</taxon>
        <taxon>Bacillati</taxon>
        <taxon>Actinomycetota</taxon>
        <taxon>Actinomycetes</taxon>
        <taxon>Kitasatosporales</taxon>
        <taxon>Streptomycetaceae</taxon>
        <taxon>Streptomyces</taxon>
    </lineage>
</organism>
<dbReference type="InterPro" id="IPR009006">
    <property type="entry name" value="Ala_racemase/Decarboxylase_C"/>
</dbReference>
<dbReference type="RefSeq" id="WP_193380992.1">
    <property type="nucleotide sequence ID" value="NZ_JABXWF010000003.1"/>
</dbReference>
<keyword evidence="2" id="KW-0663">Pyridoxal phosphate</keyword>